<evidence type="ECO:0000256" key="1">
    <source>
        <dbReference type="ARBA" id="ARBA00009841"/>
    </source>
</evidence>
<dbReference type="InterPro" id="IPR029026">
    <property type="entry name" value="tRNA_m1G_MTases_N"/>
</dbReference>
<dbReference type="InterPro" id="IPR012340">
    <property type="entry name" value="NA-bd_OB-fold"/>
</dbReference>
<dbReference type="PANTHER" id="PTHR12150:SF13">
    <property type="entry name" value="METHYLTRANSFERASE C9ORF114-RELATED"/>
    <property type="match status" value="1"/>
</dbReference>
<keyword evidence="4" id="KW-0489">Methyltransferase</keyword>
<dbReference type="OrthoDB" id="361029at2759"/>
<dbReference type="SUPFAM" id="SSF50249">
    <property type="entry name" value="Nucleic acid-binding proteins"/>
    <property type="match status" value="1"/>
</dbReference>
<organism evidence="3 4">
    <name type="scientific">Sipha flava</name>
    <name type="common">yellow sugarcane aphid</name>
    <dbReference type="NCBI Taxonomy" id="143950"/>
    <lineage>
        <taxon>Eukaryota</taxon>
        <taxon>Metazoa</taxon>
        <taxon>Ecdysozoa</taxon>
        <taxon>Arthropoda</taxon>
        <taxon>Hexapoda</taxon>
        <taxon>Insecta</taxon>
        <taxon>Pterygota</taxon>
        <taxon>Neoptera</taxon>
        <taxon>Paraneoptera</taxon>
        <taxon>Hemiptera</taxon>
        <taxon>Sternorrhyncha</taxon>
        <taxon>Aphidomorpha</taxon>
        <taxon>Aphidoidea</taxon>
        <taxon>Aphididae</taxon>
        <taxon>Sipha</taxon>
    </lineage>
</organism>
<protein>
    <submittedName>
        <fullName evidence="4">Methyltransferase C9orf114</fullName>
    </submittedName>
</protein>
<keyword evidence="3" id="KW-1185">Reference proteome</keyword>
<dbReference type="InterPro" id="IPR029028">
    <property type="entry name" value="Alpha/beta_knot_MTases"/>
</dbReference>
<dbReference type="GO" id="GO:0008168">
    <property type="term" value="F:methyltransferase activity"/>
    <property type="evidence" value="ECO:0007669"/>
    <property type="project" value="UniProtKB-KW"/>
</dbReference>
<reference evidence="4" key="1">
    <citation type="submission" date="2025-08" db="UniProtKB">
        <authorList>
            <consortium name="RefSeq"/>
        </authorList>
    </citation>
    <scope>IDENTIFICATION</scope>
    <source>
        <tissue evidence="4">Whole body</tissue>
    </source>
</reference>
<dbReference type="Pfam" id="PF02598">
    <property type="entry name" value="Methyltrn_RNA_3"/>
    <property type="match status" value="1"/>
</dbReference>
<dbReference type="PANTHER" id="PTHR12150">
    <property type="entry name" value="CLASS IV SAM-BINDING METHYLTRANSFERASE-RELATED"/>
    <property type="match status" value="1"/>
</dbReference>
<evidence type="ECO:0000313" key="4">
    <source>
        <dbReference type="RefSeq" id="XP_025418614.1"/>
    </source>
</evidence>
<evidence type="ECO:0000313" key="3">
    <source>
        <dbReference type="Proteomes" id="UP000694846"/>
    </source>
</evidence>
<dbReference type="Gene3D" id="2.40.50.140">
    <property type="entry name" value="Nucleic acid-binding proteins"/>
    <property type="match status" value="1"/>
</dbReference>
<dbReference type="SUPFAM" id="SSF75217">
    <property type="entry name" value="alpha/beta knot"/>
    <property type="match status" value="1"/>
</dbReference>
<accession>A0A8B8G5V0</accession>
<name>A0A8B8G5V0_9HEMI</name>
<dbReference type="InterPro" id="IPR003750">
    <property type="entry name" value="Put_MeTrfase-C9orf114-like"/>
</dbReference>
<dbReference type="RefSeq" id="XP_025418614.1">
    <property type="nucleotide sequence ID" value="XM_025562829.1"/>
</dbReference>
<dbReference type="AlphaFoldDB" id="A0A8B8G5V0"/>
<keyword evidence="2" id="KW-0175">Coiled coil</keyword>
<dbReference type="GeneID" id="112689234"/>
<dbReference type="CDD" id="cd18086">
    <property type="entry name" value="HsC9orf114-like"/>
    <property type="match status" value="1"/>
</dbReference>
<feature type="coiled-coil region" evidence="2">
    <location>
        <begin position="21"/>
        <end position="64"/>
    </location>
</feature>
<gene>
    <name evidence="4" type="primary">LOC112689234</name>
</gene>
<evidence type="ECO:0000256" key="2">
    <source>
        <dbReference type="SAM" id="Coils"/>
    </source>
</evidence>
<proteinExistence type="inferred from homology"/>
<sequence>MALFEDENHVTFNEKDKKRKNIEAVEKVEKKKKKKNTFENKEEANEVIETIKKKTKKQEEIKKEPQSVELLMEKVKKKKKNKNQVTEVVNANTDEPIENNSFNSIEGTKSKPKSTKVAVLPTVTIAVPGSILDNAQSPEFRTYLAGQIARAACIYKIDEIVVFDDVGEQTNVMIANKKTEGGSKTCKQLAIILQYLECPQYLRRILFPMHNFLKYTGVLNPLDAPHHFRQEDNVPFREGVVSTLPPKKGKGCNVDVGLRKHVLVDKCIQPFVRVTVKLIPNSSDSKRQKGIVVAPSTPKNELGIYWGYTVRNAESINEVFTKCPYPGGYDLKIGTSDKGVDVDQADQKQLEIFKHALICFGGVHGLEAALEADQNINEENPSTLFDVYLNTCPNQGSRTIRTEEAIFITLAELRSKMKLK</sequence>
<comment type="similarity">
    <text evidence="1">Belongs to the class IV-like SAM-binding methyltransferase superfamily.</text>
</comment>
<keyword evidence="4" id="KW-0808">Transferase</keyword>
<dbReference type="GO" id="GO:0032259">
    <property type="term" value="P:methylation"/>
    <property type="evidence" value="ECO:0007669"/>
    <property type="project" value="UniProtKB-KW"/>
</dbReference>
<dbReference type="Gene3D" id="3.40.1280.10">
    <property type="match status" value="1"/>
</dbReference>
<dbReference type="Proteomes" id="UP000694846">
    <property type="component" value="Unplaced"/>
</dbReference>